<feature type="transmembrane region" description="Helical" evidence="1">
    <location>
        <begin position="260"/>
        <end position="282"/>
    </location>
</feature>
<evidence type="ECO:0000313" key="3">
    <source>
        <dbReference type="Proteomes" id="UP000580517"/>
    </source>
</evidence>
<feature type="transmembrane region" description="Helical" evidence="1">
    <location>
        <begin position="187"/>
        <end position="207"/>
    </location>
</feature>
<dbReference type="EMBL" id="JACCEW010000002">
    <property type="protein sequence ID" value="NYT36655.1"/>
    <property type="molecule type" value="Genomic_DNA"/>
</dbReference>
<feature type="transmembrane region" description="Helical" evidence="1">
    <location>
        <begin position="74"/>
        <end position="94"/>
    </location>
</feature>
<name>A0A853F7S7_9BURK</name>
<feature type="transmembrane region" description="Helical" evidence="1">
    <location>
        <begin position="302"/>
        <end position="327"/>
    </location>
</feature>
<feature type="transmembrane region" description="Helical" evidence="1">
    <location>
        <begin position="227"/>
        <end position="253"/>
    </location>
</feature>
<organism evidence="2 3">
    <name type="scientific">Allopusillimonas soli</name>
    <dbReference type="NCBI Taxonomy" id="659016"/>
    <lineage>
        <taxon>Bacteria</taxon>
        <taxon>Pseudomonadati</taxon>
        <taxon>Pseudomonadota</taxon>
        <taxon>Betaproteobacteria</taxon>
        <taxon>Burkholderiales</taxon>
        <taxon>Alcaligenaceae</taxon>
        <taxon>Allopusillimonas</taxon>
    </lineage>
</organism>
<dbReference type="RefSeq" id="WP_167668874.1">
    <property type="nucleotide sequence ID" value="NZ_JACCEW010000002.1"/>
</dbReference>
<keyword evidence="1" id="KW-1133">Transmembrane helix</keyword>
<evidence type="ECO:0000313" key="2">
    <source>
        <dbReference type="EMBL" id="NYT36655.1"/>
    </source>
</evidence>
<keyword evidence="1" id="KW-0472">Membrane</keyword>
<keyword evidence="1" id="KW-0812">Transmembrane</keyword>
<keyword evidence="3" id="KW-1185">Reference proteome</keyword>
<dbReference type="GO" id="GO:0005886">
    <property type="term" value="C:plasma membrane"/>
    <property type="evidence" value="ECO:0007669"/>
    <property type="project" value="UniProtKB-SubCell"/>
</dbReference>
<proteinExistence type="predicted"/>
<comment type="caution">
    <text evidence="2">The sequence shown here is derived from an EMBL/GenBank/DDBJ whole genome shotgun (WGS) entry which is preliminary data.</text>
</comment>
<dbReference type="Proteomes" id="UP000580517">
    <property type="component" value="Unassembled WGS sequence"/>
</dbReference>
<sequence>MDTERSRSSSASSVSGIVDRVMSSRGASWLKAHWSGIQRTVGLLFLGLVAVLVVVAAIQVKWDEVFSAMGSVSVWRLCLGASLTLAGYAAYACFDLIGRWMTRHGLAVWRTMLTAAICYAFTLGLGSLVGGLGLRLRLYTRQGVSAADAGHVFGMSVITNWTGYVLIAGTVFTFGDLQPLSEWGLSAGALHAAGAIMLAAGAAYLLLCIFSRHRSWTLAGHQVALPPWWLALIQVTVAMLNWALMGAVLYVVLSTQSSYGLVLATVLLSAVAGLIIRVPGGVGVLEAIAVAWLAADGMDQSAALAGVLIFRALYYLLPLFVAGLGYLSLEARSATSR</sequence>
<reference evidence="2 3" key="1">
    <citation type="submission" date="2020-07" db="EMBL/GenBank/DDBJ databases">
        <title>Taxonomic revisions and descriptions of new bacterial species based on genomic comparisons in the high-G+C-content subgroup of the family Alcaligenaceae.</title>
        <authorList>
            <person name="Szabo A."/>
            <person name="Felfoldi T."/>
        </authorList>
    </citation>
    <scope>NUCLEOTIDE SEQUENCE [LARGE SCALE GENOMIC DNA]</scope>
    <source>
        <strain evidence="2 3">DSM 25264</strain>
    </source>
</reference>
<feature type="transmembrane region" description="Helical" evidence="1">
    <location>
        <begin position="41"/>
        <end position="62"/>
    </location>
</feature>
<dbReference type="AlphaFoldDB" id="A0A853F7S7"/>
<accession>A0A853F7S7</accession>
<protein>
    <submittedName>
        <fullName evidence="2">UPF0104 family protein</fullName>
    </submittedName>
</protein>
<feature type="transmembrane region" description="Helical" evidence="1">
    <location>
        <begin position="106"/>
        <end position="132"/>
    </location>
</feature>
<gene>
    <name evidence="2" type="ORF">H0A68_07200</name>
</gene>
<evidence type="ECO:0000256" key="1">
    <source>
        <dbReference type="SAM" id="Phobius"/>
    </source>
</evidence>
<feature type="transmembrane region" description="Helical" evidence="1">
    <location>
        <begin position="152"/>
        <end position="175"/>
    </location>
</feature>